<comment type="caution">
    <text evidence="6">The sequence shown here is derived from an EMBL/GenBank/DDBJ whole genome shotgun (WGS) entry which is preliminary data.</text>
</comment>
<feature type="compositionally biased region" description="Polar residues" evidence="5">
    <location>
        <begin position="1"/>
        <end position="10"/>
    </location>
</feature>
<evidence type="ECO:0000313" key="7">
    <source>
        <dbReference type="Proteomes" id="UP000250321"/>
    </source>
</evidence>
<evidence type="ECO:0000256" key="5">
    <source>
        <dbReference type="SAM" id="MobiDB-lite"/>
    </source>
</evidence>
<organism evidence="6 7">
    <name type="scientific">Prunus yedoensis var. nudiflora</name>
    <dbReference type="NCBI Taxonomy" id="2094558"/>
    <lineage>
        <taxon>Eukaryota</taxon>
        <taxon>Viridiplantae</taxon>
        <taxon>Streptophyta</taxon>
        <taxon>Embryophyta</taxon>
        <taxon>Tracheophyta</taxon>
        <taxon>Spermatophyta</taxon>
        <taxon>Magnoliopsida</taxon>
        <taxon>eudicotyledons</taxon>
        <taxon>Gunneridae</taxon>
        <taxon>Pentapetalae</taxon>
        <taxon>rosids</taxon>
        <taxon>fabids</taxon>
        <taxon>Rosales</taxon>
        <taxon>Rosaceae</taxon>
        <taxon>Amygdaloideae</taxon>
        <taxon>Amygdaleae</taxon>
        <taxon>Prunus</taxon>
    </lineage>
</organism>
<evidence type="ECO:0000256" key="4">
    <source>
        <dbReference type="ARBA" id="ARBA00023242"/>
    </source>
</evidence>
<evidence type="ECO:0000313" key="6">
    <source>
        <dbReference type="EMBL" id="PQQ09839.1"/>
    </source>
</evidence>
<dbReference type="STRING" id="2094558.A0A314YUB0"/>
<dbReference type="PANTHER" id="PTHR33124">
    <property type="entry name" value="TRANSCRIPTION FACTOR IBH1-LIKE 1"/>
    <property type="match status" value="1"/>
</dbReference>
<dbReference type="CDD" id="cd11444">
    <property type="entry name" value="bHLH_AtIBH1_like"/>
    <property type="match status" value="1"/>
</dbReference>
<dbReference type="InterPro" id="IPR044549">
    <property type="entry name" value="bHLH_AtIBH1-like"/>
</dbReference>
<keyword evidence="3" id="KW-0804">Transcription</keyword>
<evidence type="ECO:0000256" key="3">
    <source>
        <dbReference type="ARBA" id="ARBA00023163"/>
    </source>
</evidence>
<comment type="subcellular location">
    <subcellularLocation>
        <location evidence="1">Nucleus</location>
    </subcellularLocation>
</comment>
<dbReference type="OrthoDB" id="1363133at2759"/>
<reference evidence="6 7" key="1">
    <citation type="submission" date="2018-02" db="EMBL/GenBank/DDBJ databases">
        <title>Draft genome of wild Prunus yedoensis var. nudiflora.</title>
        <authorList>
            <person name="Baek S."/>
            <person name="Kim J.-H."/>
            <person name="Choi K."/>
            <person name="Kim G.-B."/>
            <person name="Cho A."/>
            <person name="Jang H."/>
            <person name="Shin C.-H."/>
            <person name="Yu H.-J."/>
            <person name="Mun J.-H."/>
        </authorList>
    </citation>
    <scope>NUCLEOTIDE SEQUENCE [LARGE SCALE GENOMIC DNA]</scope>
    <source>
        <strain evidence="7">cv. Jeju island</strain>
        <tissue evidence="6">Leaf</tissue>
    </source>
</reference>
<name>A0A314YUB0_PRUYE</name>
<dbReference type="GO" id="GO:0005634">
    <property type="term" value="C:nucleus"/>
    <property type="evidence" value="ECO:0007669"/>
    <property type="project" value="UniProtKB-SubCell"/>
</dbReference>
<keyword evidence="7" id="KW-1185">Reference proteome</keyword>
<keyword evidence="2" id="KW-0805">Transcription regulation</keyword>
<protein>
    <submittedName>
        <fullName evidence="6">Transcription factor PAR1</fullName>
    </submittedName>
</protein>
<sequence>MEEAQTQTQVSKSTFKRKQRKTQQKSHMGNAVHESLSSFNQLRAESAQRRARKQRREECMKTNQPSDVKNGGEEDGDKEEEVEKKIEALQRIVPGGESLGVDKLFEETAGYIMALQGQLKAMKALASFVEGLEKQKRKNFIGTPWPL</sequence>
<keyword evidence="4" id="KW-0539">Nucleus</keyword>
<feature type="compositionally biased region" description="Basic residues" evidence="5">
    <location>
        <begin position="14"/>
        <end position="24"/>
    </location>
</feature>
<gene>
    <name evidence="6" type="ORF">Pyn_31321</name>
</gene>
<dbReference type="GO" id="GO:0006355">
    <property type="term" value="P:regulation of DNA-templated transcription"/>
    <property type="evidence" value="ECO:0007669"/>
    <property type="project" value="InterPro"/>
</dbReference>
<evidence type="ECO:0000256" key="1">
    <source>
        <dbReference type="ARBA" id="ARBA00004123"/>
    </source>
</evidence>
<dbReference type="EMBL" id="PJQY01000571">
    <property type="protein sequence ID" value="PQQ09839.1"/>
    <property type="molecule type" value="Genomic_DNA"/>
</dbReference>
<proteinExistence type="predicted"/>
<accession>A0A314YUB0</accession>
<dbReference type="AlphaFoldDB" id="A0A314YUB0"/>
<dbReference type="InterPro" id="IPR044660">
    <property type="entry name" value="IBH1-like"/>
</dbReference>
<dbReference type="PANTHER" id="PTHR33124:SF43">
    <property type="entry name" value="TRANSCRIPTION FACTOR PAR2"/>
    <property type="match status" value="1"/>
</dbReference>
<feature type="region of interest" description="Disordered" evidence="5">
    <location>
        <begin position="1"/>
        <end position="82"/>
    </location>
</feature>
<dbReference type="Proteomes" id="UP000250321">
    <property type="component" value="Unassembled WGS sequence"/>
</dbReference>
<evidence type="ECO:0000256" key="2">
    <source>
        <dbReference type="ARBA" id="ARBA00023015"/>
    </source>
</evidence>